<dbReference type="SUPFAM" id="SSF52266">
    <property type="entry name" value="SGNH hydrolase"/>
    <property type="match status" value="1"/>
</dbReference>
<keyword evidence="3" id="KW-0732">Signal</keyword>
<feature type="disulfide bond" evidence="2">
    <location>
        <begin position="65"/>
        <end position="91"/>
    </location>
</feature>
<feature type="chain" id="PRO_5038922279" description="SGNH hydrolase-type esterase domain-containing protein" evidence="3">
    <location>
        <begin position="19"/>
        <end position="337"/>
    </location>
</feature>
<name>C6WEE8_ACTMD</name>
<gene>
    <name evidence="5" type="ordered locus">Amir_3869</name>
</gene>
<evidence type="ECO:0000313" key="5">
    <source>
        <dbReference type="EMBL" id="ACU37748.1"/>
    </source>
</evidence>
<feature type="disulfide bond" evidence="2">
    <location>
        <begin position="223"/>
        <end position="278"/>
    </location>
</feature>
<dbReference type="InterPro" id="IPR013830">
    <property type="entry name" value="SGNH_hydro"/>
</dbReference>
<dbReference type="Proteomes" id="UP000002213">
    <property type="component" value="Chromosome"/>
</dbReference>
<dbReference type="STRING" id="446462.Amir_3869"/>
<organism evidence="5 6">
    <name type="scientific">Actinosynnema mirum (strain ATCC 29888 / DSM 43827 / JCM 3225 / NBRC 14064 / NCIMB 13271 / NRRL B-12336 / IMRU 3971 / 101)</name>
    <dbReference type="NCBI Taxonomy" id="446462"/>
    <lineage>
        <taxon>Bacteria</taxon>
        <taxon>Bacillati</taxon>
        <taxon>Actinomycetota</taxon>
        <taxon>Actinomycetes</taxon>
        <taxon>Pseudonocardiales</taxon>
        <taxon>Pseudonocardiaceae</taxon>
        <taxon>Actinosynnema</taxon>
    </lineage>
</organism>
<dbReference type="RefSeq" id="WP_015802635.1">
    <property type="nucleotide sequence ID" value="NC_013093.1"/>
</dbReference>
<dbReference type="Pfam" id="PF13472">
    <property type="entry name" value="Lipase_GDSL_2"/>
    <property type="match status" value="1"/>
</dbReference>
<feature type="active site" description="Nucleophile" evidence="1">
    <location>
        <position position="45"/>
    </location>
</feature>
<evidence type="ECO:0000259" key="4">
    <source>
        <dbReference type="Pfam" id="PF13472"/>
    </source>
</evidence>
<dbReference type="InterPro" id="IPR037460">
    <property type="entry name" value="SEST-like"/>
</dbReference>
<evidence type="ECO:0000313" key="6">
    <source>
        <dbReference type="Proteomes" id="UP000002213"/>
    </source>
</evidence>
<dbReference type="PANTHER" id="PTHR37981">
    <property type="entry name" value="LIPASE 2"/>
    <property type="match status" value="1"/>
</dbReference>
<dbReference type="Gene3D" id="3.40.50.1110">
    <property type="entry name" value="SGNH hydrolase"/>
    <property type="match status" value="1"/>
</dbReference>
<dbReference type="HOGENOM" id="CLU_038449_4_0_11"/>
<proteinExistence type="predicted"/>
<feature type="disulfide bond" evidence="2">
    <location>
        <begin position="158"/>
        <end position="172"/>
    </location>
</feature>
<accession>C6WEE8</accession>
<dbReference type="AlphaFoldDB" id="C6WEE8"/>
<dbReference type="KEGG" id="ami:Amir_3869"/>
<dbReference type="GO" id="GO:0004806">
    <property type="term" value="F:triacylglycerol lipase activity"/>
    <property type="evidence" value="ECO:0007669"/>
    <property type="project" value="TreeGrafter"/>
</dbReference>
<dbReference type="InterPro" id="IPR036514">
    <property type="entry name" value="SGNH_hydro_sf"/>
</dbReference>
<feature type="signal peptide" evidence="3">
    <location>
        <begin position="1"/>
        <end position="18"/>
    </location>
</feature>
<evidence type="ECO:0000256" key="3">
    <source>
        <dbReference type="SAM" id="SignalP"/>
    </source>
</evidence>
<evidence type="ECO:0000256" key="2">
    <source>
        <dbReference type="PIRSR" id="PIRSR637460-2"/>
    </source>
</evidence>
<sequence>MAAAAVRTLVLGSVIALAAGATTPAANATPPEPPRAVQWVALGDSYTAGVIQAAGDLAEPAPDGCARTTDSYPEQIRRHLGPLVELRNASCGAATIANVHREQQEVVLGRPMPPDGLDPDGPFAPAPPQIQALSQDTDLVTVGAGGNTLGFAEILFRCVELGKRSWVWSSPCAAEFDADLDDRLAAVRADYDEMLDAIHAASPNAEVLTVGYPRVLPDSGWSCFFNNLLQFGSITPGDLTWARTQVLEPLNEVLRQVTAEHDDTFIDPYAVGTGHSVCDGTGTQNWVDGILSTVIPPTFALVHPNARGHAATAALIEDRILFHTNNTNNTNKARKND</sequence>
<dbReference type="eggNOG" id="COG2755">
    <property type="taxonomic scope" value="Bacteria"/>
</dbReference>
<feature type="domain" description="SGNH hydrolase-type esterase" evidence="4">
    <location>
        <begin position="41"/>
        <end position="311"/>
    </location>
</feature>
<dbReference type="EMBL" id="CP001630">
    <property type="protein sequence ID" value="ACU37748.1"/>
    <property type="molecule type" value="Genomic_DNA"/>
</dbReference>
<protein>
    <recommendedName>
        <fullName evidence="4">SGNH hydrolase-type esterase domain-containing protein</fullName>
    </recommendedName>
</protein>
<dbReference type="CDD" id="cd01823">
    <property type="entry name" value="SEST_like"/>
    <property type="match status" value="1"/>
</dbReference>
<evidence type="ECO:0000256" key="1">
    <source>
        <dbReference type="PIRSR" id="PIRSR637460-1"/>
    </source>
</evidence>
<keyword evidence="2" id="KW-1015">Disulfide bond</keyword>
<feature type="active site" evidence="1">
    <location>
        <position position="303"/>
    </location>
</feature>
<dbReference type="GO" id="GO:0019433">
    <property type="term" value="P:triglyceride catabolic process"/>
    <property type="evidence" value="ECO:0007669"/>
    <property type="project" value="TreeGrafter"/>
</dbReference>
<keyword evidence="6" id="KW-1185">Reference proteome</keyword>
<dbReference type="PANTHER" id="PTHR37981:SF1">
    <property type="entry name" value="SGNH HYDROLASE-TYPE ESTERASE DOMAIN-CONTAINING PROTEIN"/>
    <property type="match status" value="1"/>
</dbReference>
<reference evidence="5 6" key="1">
    <citation type="journal article" date="2009" name="Stand. Genomic Sci.">
        <title>Complete genome sequence of Actinosynnema mirum type strain (101).</title>
        <authorList>
            <person name="Land M."/>
            <person name="Lapidus A."/>
            <person name="Mayilraj S."/>
            <person name="Chen F."/>
            <person name="Copeland A."/>
            <person name="Del Rio T.G."/>
            <person name="Nolan M."/>
            <person name="Lucas S."/>
            <person name="Tice H."/>
            <person name="Cheng J.F."/>
            <person name="Chertkov O."/>
            <person name="Bruce D."/>
            <person name="Goodwin L."/>
            <person name="Pitluck S."/>
            <person name="Rohde M."/>
            <person name="Goker M."/>
            <person name="Pati A."/>
            <person name="Ivanova N."/>
            <person name="Mavromatis K."/>
            <person name="Chen A."/>
            <person name="Palaniappan K."/>
            <person name="Hauser L."/>
            <person name="Chang Y.J."/>
            <person name="Jeffries C.C."/>
            <person name="Brettin T."/>
            <person name="Detter J.C."/>
            <person name="Han C."/>
            <person name="Chain P."/>
            <person name="Tindall B.J."/>
            <person name="Bristow J."/>
            <person name="Eisen J.A."/>
            <person name="Markowitz V."/>
            <person name="Hugenholtz P."/>
            <person name="Kyrpides N.C."/>
            <person name="Klenk H.P."/>
        </authorList>
    </citation>
    <scope>NUCLEOTIDE SEQUENCE [LARGE SCALE GENOMIC DNA]</scope>
    <source>
        <strain evidence="6">ATCC 29888 / DSM 43827 / JCM 3225 / NBRC 14064 / NCIMB 13271 / NRRL B-12336 / IMRU 3971 / 101</strain>
    </source>
</reference>